<comment type="caution">
    <text evidence="2">The sequence shown here is derived from an EMBL/GenBank/DDBJ whole genome shotgun (WGS) entry which is preliminary data.</text>
</comment>
<feature type="compositionally biased region" description="Low complexity" evidence="1">
    <location>
        <begin position="485"/>
        <end position="501"/>
    </location>
</feature>
<name>A0A9W8DRB5_9FUNG</name>
<dbReference type="Proteomes" id="UP001150538">
    <property type="component" value="Unassembled WGS sequence"/>
</dbReference>
<dbReference type="OrthoDB" id="5754411at2759"/>
<feature type="region of interest" description="Disordered" evidence="1">
    <location>
        <begin position="829"/>
        <end position="848"/>
    </location>
</feature>
<sequence length="1292" mass="138655">MYNNSQVQDRDNNYSNNKDATSNQLPYQEFQQTATDGLLFDPSYISLPLNGSSAFASQFTNVFANTNEITPHMMAVGSNGVSSGHFQGYGFYPNGSAPYEMGPDSMQTAFAQQGSIASYPHHQYPPQPAPMQPMMTPQPPPAPGSAYNGYPGASSNMPSSGATAVPNNSGIASKTASTTSLATTSSSGGSFKNTTRRITLNAYQQLVTLQFFYDQYPEDTYSDEDLFRLSYSCGLDFELTKRRLANLNGKQRDLRNALFTTDIGHNYDFIVELLAQLEKGTEKTLFSNALANALTSFNADGNTSSPPSPSPRKQKRSRITLSLEASLFRNMYGEKNDYGTSFADELSSRKRAGKDEKVLVELHHREVLGVGFNLAQCYVLGQGKVVKDWLFERRNEVQEWLFMKFGPANVPQLLDPCRPYYAPTTPSDLMESDMAMAYLQYTSSLRPKRNLNNGVIGNSSMVDGLGQGNGGSSSGVATSNGGGWLSSSNKSSSSSSTLALGGSSGHDPSHFDTTVPMNPTVSMHSDFEQDHISSLPMMMMSNPMHPSISGNSSLMGMQNLTLMTPSNSSSMLAAAGTSAGLSTTAFKRQSTYKLCMHAGASIFISPNESIEDELKTVTTDLLTVLSRSTEPVISGGLKNKSIGSVSNSASHQQESGNLDGLFTALYLWLHPKIVDQSAIRSELTLKEPMARNPKISLIDQVTQIITELRSIKKLPAAMILTLGVLGLEAGGCGLILMINKTANHPLYILPGVSPKSVGSSRLYYGGGGGGGGGGHKRKRCMGASPSNDECTPDELYQKWQDDWLLVQDRKTFALKSDMLFIRRGSFASATAPRPGNSSSDDKLAPGPPSFECTIQPTDAEAANLATQNLDIVGRPWKGLDPTGSDITGSSIAYHFKRTVALDDLSANDVAVKADISLFSSRISNSSSVSGNGKSALKEPKSAISEFPEIAVPDSPNRPNSVNDNSGNSNNANRSNDIGNSNSGAQMGPNATNDVYNSINILQSWLSENSLSLDASSPNFISQDTLSNILQSISESTTSMGSFAPSLSSISMSRNMENGGDASNIGDNAFKKLAAGNYPKYLSINPNDTTITKPSNNNMPASSSEQQRSISLNENLMTNSLCSALYSGNNGTSDSNANTSNDSESPGTTNNNGLQTRRTFSFNDTSTVESAALAAANSSYLRSIQSGDSMQMDLLNHLSQSIIANPMENVTFDSSKYQQLNSSALPSSVTTMWANDKLKSQFQQQPLSENIGEGMVFDPMATTKGENNLSVVHGNNDMMITNNTVYNNNGNTC</sequence>
<feature type="region of interest" description="Disordered" evidence="1">
    <location>
        <begin position="297"/>
        <end position="317"/>
    </location>
</feature>
<proteinExistence type="predicted"/>
<organism evidence="2 3">
    <name type="scientific">Mycoemilia scoparia</name>
    <dbReference type="NCBI Taxonomy" id="417184"/>
    <lineage>
        <taxon>Eukaryota</taxon>
        <taxon>Fungi</taxon>
        <taxon>Fungi incertae sedis</taxon>
        <taxon>Zoopagomycota</taxon>
        <taxon>Kickxellomycotina</taxon>
        <taxon>Kickxellomycetes</taxon>
        <taxon>Kickxellales</taxon>
        <taxon>Kickxellaceae</taxon>
        <taxon>Mycoemilia</taxon>
    </lineage>
</organism>
<evidence type="ECO:0000313" key="3">
    <source>
        <dbReference type="Proteomes" id="UP001150538"/>
    </source>
</evidence>
<feature type="compositionally biased region" description="Polar residues" evidence="1">
    <location>
        <begin position="1083"/>
        <end position="1108"/>
    </location>
</feature>
<evidence type="ECO:0000256" key="1">
    <source>
        <dbReference type="SAM" id="MobiDB-lite"/>
    </source>
</evidence>
<reference evidence="2" key="1">
    <citation type="submission" date="2022-07" db="EMBL/GenBank/DDBJ databases">
        <title>Phylogenomic reconstructions and comparative analyses of Kickxellomycotina fungi.</title>
        <authorList>
            <person name="Reynolds N.K."/>
            <person name="Stajich J.E."/>
            <person name="Barry K."/>
            <person name="Grigoriev I.V."/>
            <person name="Crous P."/>
            <person name="Smith M.E."/>
        </authorList>
    </citation>
    <scope>NUCLEOTIDE SEQUENCE</scope>
    <source>
        <strain evidence="2">NBRC 100468</strain>
    </source>
</reference>
<protein>
    <submittedName>
        <fullName evidence="2">Uncharacterized protein</fullName>
    </submittedName>
</protein>
<feature type="region of interest" description="Disordered" evidence="1">
    <location>
        <begin position="1"/>
        <end position="22"/>
    </location>
</feature>
<keyword evidence="3" id="KW-1185">Reference proteome</keyword>
<feature type="region of interest" description="Disordered" evidence="1">
    <location>
        <begin position="466"/>
        <end position="515"/>
    </location>
</feature>
<feature type="region of interest" description="Disordered" evidence="1">
    <location>
        <begin position="946"/>
        <end position="990"/>
    </location>
</feature>
<feature type="compositionally biased region" description="Polar residues" evidence="1">
    <location>
        <begin position="153"/>
        <end position="171"/>
    </location>
</feature>
<gene>
    <name evidence="2" type="ORF">H4219_004761</name>
</gene>
<feature type="compositionally biased region" description="Low complexity" evidence="1">
    <location>
        <begin position="959"/>
        <end position="981"/>
    </location>
</feature>
<dbReference type="EMBL" id="JANBPU010000195">
    <property type="protein sequence ID" value="KAJ1914487.1"/>
    <property type="molecule type" value="Genomic_DNA"/>
</dbReference>
<evidence type="ECO:0000313" key="2">
    <source>
        <dbReference type="EMBL" id="KAJ1914487.1"/>
    </source>
</evidence>
<feature type="compositionally biased region" description="Polar residues" evidence="1">
    <location>
        <begin position="1143"/>
        <end position="1156"/>
    </location>
</feature>
<feature type="compositionally biased region" description="Low complexity" evidence="1">
    <location>
        <begin position="1126"/>
        <end position="1142"/>
    </location>
</feature>
<feature type="region of interest" description="Disordered" evidence="1">
    <location>
        <begin position="1126"/>
        <end position="1156"/>
    </location>
</feature>
<feature type="region of interest" description="Disordered" evidence="1">
    <location>
        <begin position="149"/>
        <end position="189"/>
    </location>
</feature>
<feature type="region of interest" description="Disordered" evidence="1">
    <location>
        <begin position="1082"/>
        <end position="1108"/>
    </location>
</feature>
<feature type="compositionally biased region" description="Low complexity" evidence="1">
    <location>
        <begin position="172"/>
        <end position="189"/>
    </location>
</feature>
<accession>A0A9W8DRB5</accession>